<proteinExistence type="inferred from homology"/>
<keyword evidence="2" id="KW-0812">Transmembrane</keyword>
<keyword evidence="2" id="KW-1133">Transmembrane helix</keyword>
<keyword evidence="2" id="KW-0472">Membrane</keyword>
<dbReference type="EMBL" id="CP029206">
    <property type="protein sequence ID" value="AWI50776.1"/>
    <property type="molecule type" value="Genomic_DNA"/>
</dbReference>
<dbReference type="RefSeq" id="WP_108923385.1">
    <property type="nucleotide sequence ID" value="NZ_CP029206.1"/>
</dbReference>
<keyword evidence="4" id="KW-1185">Reference proteome</keyword>
<gene>
    <name evidence="3" type="ORF">DDU33_04405</name>
</gene>
<dbReference type="Proteomes" id="UP000244920">
    <property type="component" value="Chromosome"/>
</dbReference>
<feature type="transmembrane region" description="Helical" evidence="2">
    <location>
        <begin position="148"/>
        <end position="177"/>
    </location>
</feature>
<feature type="transmembrane region" description="Helical" evidence="2">
    <location>
        <begin position="6"/>
        <end position="25"/>
    </location>
</feature>
<dbReference type="PANTHER" id="PTHR33219:SF14">
    <property type="entry name" value="PROTEIN COFACTOR ASSEMBLY OF COMPLEX C SUBUNIT B CCB3, CHLOROPLASTIC-RELATED"/>
    <property type="match status" value="1"/>
</dbReference>
<protein>
    <recommendedName>
        <fullName evidence="5">YggT family protein</fullName>
    </recommendedName>
</protein>
<evidence type="ECO:0008006" key="5">
    <source>
        <dbReference type="Google" id="ProtNLM"/>
    </source>
</evidence>
<evidence type="ECO:0000313" key="4">
    <source>
        <dbReference type="Proteomes" id="UP000244920"/>
    </source>
</evidence>
<evidence type="ECO:0000313" key="3">
    <source>
        <dbReference type="EMBL" id="AWI50776.1"/>
    </source>
</evidence>
<evidence type="ECO:0000256" key="2">
    <source>
        <dbReference type="SAM" id="Phobius"/>
    </source>
</evidence>
<dbReference type="InterPro" id="IPR003425">
    <property type="entry name" value="CCB3/YggT"/>
</dbReference>
<comment type="similarity">
    <text evidence="1">Belongs to the YggT family.</text>
</comment>
<dbReference type="Pfam" id="PF02325">
    <property type="entry name" value="CCB3_YggT"/>
    <property type="match status" value="2"/>
</dbReference>
<evidence type="ECO:0000256" key="1">
    <source>
        <dbReference type="ARBA" id="ARBA00010894"/>
    </source>
</evidence>
<organism evidence="3 4">
    <name type="scientific">Actinobacillus porcitonsillarum</name>
    <dbReference type="NCBI Taxonomy" id="189834"/>
    <lineage>
        <taxon>Bacteria</taxon>
        <taxon>Pseudomonadati</taxon>
        <taxon>Pseudomonadota</taxon>
        <taxon>Gammaproteobacteria</taxon>
        <taxon>Pasteurellales</taxon>
        <taxon>Pasteurellaceae</taxon>
        <taxon>Actinobacillus</taxon>
    </lineage>
</organism>
<feature type="transmembrane region" description="Helical" evidence="2">
    <location>
        <begin position="61"/>
        <end position="81"/>
    </location>
</feature>
<sequence length="178" mass="19984">MEFFASILSIVIGFLTFILILRAWFEFCRVDIRLPISQSLLRMTSPILNPVSKFIPTVKGINFAAILVSVLLFTLEKWIVYQAAIPLAVLSGVLGVVKTFGQILFFTTLIRALMSWVTQGNHPLDYTIAQITEPVLGMIRRLLPRTGMLDFSVMVLGFALILLNSLFYNIFGVLWAIA</sequence>
<dbReference type="AlphaFoldDB" id="A0A2U8FJT9"/>
<dbReference type="GO" id="GO:0016020">
    <property type="term" value="C:membrane"/>
    <property type="evidence" value="ECO:0007669"/>
    <property type="project" value="InterPro"/>
</dbReference>
<dbReference type="PANTHER" id="PTHR33219">
    <property type="entry name" value="YLMG HOMOLOG PROTEIN 2, CHLOROPLASTIC"/>
    <property type="match status" value="1"/>
</dbReference>
<feature type="transmembrane region" description="Helical" evidence="2">
    <location>
        <begin position="87"/>
        <end position="110"/>
    </location>
</feature>
<dbReference type="KEGG" id="apor:DDU33_04405"/>
<reference evidence="4" key="1">
    <citation type="submission" date="2018-05" db="EMBL/GenBank/DDBJ databases">
        <title>Complete genome sequence of Actinobacillus porcitonsillarum reference strain 9953L55 (CCUG 46996).</title>
        <authorList>
            <person name="Dona V."/>
            <person name="Perreten V."/>
        </authorList>
    </citation>
    <scope>NUCLEOTIDE SEQUENCE [LARGE SCALE GENOMIC DNA]</scope>
    <source>
        <strain evidence="4">9953L55</strain>
    </source>
</reference>
<accession>A0A2U8FJT9</accession>
<name>A0A2U8FJT9_9PAST</name>